<gene>
    <name evidence="2" type="ORF">Taro_016153</name>
</gene>
<name>A0A843UVE2_COLES</name>
<organism evidence="2 3">
    <name type="scientific">Colocasia esculenta</name>
    <name type="common">Wild taro</name>
    <name type="synonym">Arum esculentum</name>
    <dbReference type="NCBI Taxonomy" id="4460"/>
    <lineage>
        <taxon>Eukaryota</taxon>
        <taxon>Viridiplantae</taxon>
        <taxon>Streptophyta</taxon>
        <taxon>Embryophyta</taxon>
        <taxon>Tracheophyta</taxon>
        <taxon>Spermatophyta</taxon>
        <taxon>Magnoliopsida</taxon>
        <taxon>Liliopsida</taxon>
        <taxon>Araceae</taxon>
        <taxon>Aroideae</taxon>
        <taxon>Colocasieae</taxon>
        <taxon>Colocasia</taxon>
    </lineage>
</organism>
<protein>
    <submittedName>
        <fullName evidence="2">Uncharacterized protein</fullName>
    </submittedName>
</protein>
<comment type="caution">
    <text evidence="2">The sequence shown here is derived from an EMBL/GenBank/DDBJ whole genome shotgun (WGS) entry which is preliminary data.</text>
</comment>
<feature type="region of interest" description="Disordered" evidence="1">
    <location>
        <begin position="172"/>
        <end position="193"/>
    </location>
</feature>
<accession>A0A843UVE2</accession>
<evidence type="ECO:0000313" key="2">
    <source>
        <dbReference type="EMBL" id="MQL83659.1"/>
    </source>
</evidence>
<evidence type="ECO:0000256" key="1">
    <source>
        <dbReference type="SAM" id="MobiDB-lite"/>
    </source>
</evidence>
<dbReference type="AlphaFoldDB" id="A0A843UVE2"/>
<feature type="compositionally biased region" description="Basic and acidic residues" evidence="1">
    <location>
        <begin position="184"/>
        <end position="193"/>
    </location>
</feature>
<reference evidence="2" key="1">
    <citation type="submission" date="2017-07" db="EMBL/GenBank/DDBJ databases">
        <title>Taro Niue Genome Assembly and Annotation.</title>
        <authorList>
            <person name="Atibalentja N."/>
            <person name="Keating K."/>
            <person name="Fields C.J."/>
        </authorList>
    </citation>
    <scope>NUCLEOTIDE SEQUENCE</scope>
    <source>
        <strain evidence="2">Niue_2</strain>
        <tissue evidence="2">Leaf</tissue>
    </source>
</reference>
<sequence length="511" mass="57138">MIDNYPYLDVVWHPYLEEGDEGQPQLVQARPYFGRSVWLHTLNLVLPLNLFLCQRSLGLRQSAVEFPTRDPFRKPGRSFRGLHNTTDWRVRAQEQINNWEHRGKAVKSAATTDDAYLQAYALKYGGKVYKSARHQVDVAGEIASLRALLCSATQDREVAQKQVEELRRELDRVRSAAAGGDSSSRGEERHQRELTDQLAAAVLRAEEAEMDLADRVRELRTATDRALELQGQMDSVQSERGRLQGEMETVRGERDQLCIRAEAAEARAEEATRELEALRLRGPSVCQEEIAHATLRATDSVVPGVGVERVLAGTLVPPWDITLRVPPADGGTRRRRGAAGVRRVPRVLEVVEACYHHWIGRRDQGRVVVVSEELVSHLPFIYGHEGCKDISYRLGQRRVLGSFGSIGLPGGIAILRWRDLGVLALILGRVLPLRRWLPIVVVVPRLLGLLGIWRPTYWALGIANGTYLFVDLDPLGDWALQLLGITGLGGLKHGMYRRVLQLGLNETGSAI</sequence>
<dbReference type="Proteomes" id="UP000652761">
    <property type="component" value="Unassembled WGS sequence"/>
</dbReference>
<evidence type="ECO:0000313" key="3">
    <source>
        <dbReference type="Proteomes" id="UP000652761"/>
    </source>
</evidence>
<dbReference type="EMBL" id="NMUH01000709">
    <property type="protein sequence ID" value="MQL83659.1"/>
    <property type="molecule type" value="Genomic_DNA"/>
</dbReference>
<proteinExistence type="predicted"/>
<keyword evidence="3" id="KW-1185">Reference proteome</keyword>